<feature type="signal peptide" evidence="3">
    <location>
        <begin position="1"/>
        <end position="36"/>
    </location>
</feature>
<feature type="compositionally biased region" description="Polar residues" evidence="2">
    <location>
        <begin position="86"/>
        <end position="121"/>
    </location>
</feature>
<dbReference type="RefSeq" id="WP_110445557.1">
    <property type="nucleotide sequence ID" value="NZ_QGLG01000001.1"/>
</dbReference>
<dbReference type="PANTHER" id="PTHR13318:SF95">
    <property type="entry name" value="F-BOX PROTEIN YLR352W"/>
    <property type="match status" value="1"/>
</dbReference>
<dbReference type="Proteomes" id="UP000247698">
    <property type="component" value="Unassembled WGS sequence"/>
</dbReference>
<feature type="region of interest" description="Disordered" evidence="2">
    <location>
        <begin position="37"/>
        <end position="144"/>
    </location>
</feature>
<evidence type="ECO:0000313" key="6">
    <source>
        <dbReference type="EMBL" id="PXY86263.1"/>
    </source>
</evidence>
<dbReference type="Pfam" id="PF06458">
    <property type="entry name" value="MucBP"/>
    <property type="match status" value="2"/>
</dbReference>
<dbReference type="Pfam" id="PF03382">
    <property type="entry name" value="DUF285"/>
    <property type="match status" value="2"/>
</dbReference>
<dbReference type="NCBIfam" id="TIGR02167">
    <property type="entry name" value="Liste_lipo_26"/>
    <property type="match status" value="9"/>
</dbReference>
<accession>A0ABX5N3C4</accession>
<feature type="compositionally biased region" description="Polar residues" evidence="2">
    <location>
        <begin position="60"/>
        <end position="77"/>
    </location>
</feature>
<feature type="domain" description="MucBP" evidence="5">
    <location>
        <begin position="699"/>
        <end position="759"/>
    </location>
</feature>
<gene>
    <name evidence="6" type="ORF">DK873_01570</name>
</gene>
<dbReference type="Pfam" id="PF03217">
    <property type="entry name" value="SlpA"/>
    <property type="match status" value="1"/>
</dbReference>
<dbReference type="InterPro" id="IPR009459">
    <property type="entry name" value="MucBP_dom"/>
</dbReference>
<keyword evidence="3" id="KW-0732">Signal</keyword>
<comment type="caution">
    <text evidence="6">The sequence shown here is derived from an EMBL/GenBank/DDBJ whole genome shotgun (WGS) entry which is preliminary data.</text>
</comment>
<feature type="domain" description="MucBP" evidence="5">
    <location>
        <begin position="594"/>
        <end position="656"/>
    </location>
</feature>
<organism evidence="6 7">
    <name type="scientific">Lactobacillus melliventris</name>
    <dbReference type="NCBI Taxonomy" id="1218507"/>
    <lineage>
        <taxon>Bacteria</taxon>
        <taxon>Bacillati</taxon>
        <taxon>Bacillota</taxon>
        <taxon>Bacilli</taxon>
        <taxon>Lactobacillales</taxon>
        <taxon>Lactobacillaceae</taxon>
        <taxon>Lactobacillus</taxon>
    </lineage>
</organism>
<feature type="compositionally biased region" description="Low complexity" evidence="2">
    <location>
        <begin position="661"/>
        <end position="689"/>
    </location>
</feature>
<feature type="chain" id="PRO_5045147303" description="BspA family leucine-rich repeat surface protein" evidence="3">
    <location>
        <begin position="37"/>
        <end position="883"/>
    </location>
</feature>
<dbReference type="SUPFAM" id="SSF52058">
    <property type="entry name" value="L domain-like"/>
    <property type="match status" value="1"/>
</dbReference>
<evidence type="ECO:0000259" key="4">
    <source>
        <dbReference type="Pfam" id="PF03217"/>
    </source>
</evidence>
<feature type="region of interest" description="Disordered" evidence="2">
    <location>
        <begin position="660"/>
        <end position="692"/>
    </location>
</feature>
<evidence type="ECO:0008006" key="8">
    <source>
        <dbReference type="Google" id="ProtNLM"/>
    </source>
</evidence>
<dbReference type="Gene3D" id="3.10.20.320">
    <property type="entry name" value="Putative peptidoglycan bound protein (lpxtg motif)"/>
    <property type="match status" value="2"/>
</dbReference>
<feature type="domain" description="S-layer protein C-terminal" evidence="4">
    <location>
        <begin position="816"/>
        <end position="880"/>
    </location>
</feature>
<name>A0ABX5N3C4_9LACO</name>
<evidence type="ECO:0000256" key="3">
    <source>
        <dbReference type="SAM" id="SignalP"/>
    </source>
</evidence>
<protein>
    <recommendedName>
        <fullName evidence="8">BspA family leucine-rich repeat surface protein</fullName>
    </recommendedName>
</protein>
<keyword evidence="1" id="KW-0677">Repeat</keyword>
<evidence type="ECO:0000256" key="2">
    <source>
        <dbReference type="SAM" id="MobiDB-lite"/>
    </source>
</evidence>
<sequence length="883" mass="97913">MNKGLDRNKRTEALLFSSLTAAALGLAILNTNVVKADSNSGTQDTAQSFNKNDSRVKTRVANNTVSQGSNQGTTDNEGATAPEGNANGTTNNADETQNGSVDSLQGTNKESNSQTSAGNDQPETDITKNENKISTKTTKTGKWGNADVSYDSDTNVLTVSGSHDKDNPTIVSNAGLVAGFLGQDGPDPECTHVKKVNFDGYFKVVGEVKSVFIRLKGLTDIVGLENVDTSEATTMYAWFSQCSSLKHVDLSHFNTSNVKNMYCMFDRCTNLEDLDLSKFDTSQVKDMSYMFAGCKSLKELDLQNFNTSQVTNMSWMFAGCESLKKLNVTSFNTTNVKDMSYMFNHCASMTNIDVHSFDTKNVENMASMFSMYYKYSSDTSSVFGWDSSLVSLDLSNFNTSKVTDMSFMFMKCTKLKDLNISSFDTSQVTTMNSMFQGCNKLTYLDLRNFDTANVIDMSYMFRDTNSLVGLNLSSFNTSKVKSMSQMFYLYANPKVDGQYPKISNLRTLDISNFDMSSNGNTYGMLKGHQNLLVLKLGKGNKLVSIMGLDTPGTWLNVGKKTMQDPEGSEKWSSDELMKNWQVGAKDETYVRETTITAHYQDENGNKLEEDEEYKGTYGTPYEAKVKEIPGYVLPAMPKNAKGLIGENVDDIMFIYEKKSSNDNSGSNGSGSSNPGSNNSGSNGHGTNSGINDNNTVARVEVHYQDENENEIAPSKILTGVVGEGYITKALDITGYTLKLRPVNATGFFSAQPQTVTYVYSRNGVIRTVRHNSYLYDQNGGRKAGKYFIGKKIKTYGSRLIQNKKYYELGNDTFVKANNVTGIKRKLKHNAYIYTRKANKKVKRSGRKVLKKKQTIRTYGGAIKMHNKLYYIVGKNRYIKKANF</sequence>
<dbReference type="InterPro" id="IPR032675">
    <property type="entry name" value="LRR_dom_sf"/>
</dbReference>
<evidence type="ECO:0000259" key="5">
    <source>
        <dbReference type="Pfam" id="PF06458"/>
    </source>
</evidence>
<reference evidence="6 7" key="1">
    <citation type="submission" date="2018-05" db="EMBL/GenBank/DDBJ databases">
        <title>Reference genomes for bee gut microbiota database.</title>
        <authorList>
            <person name="Ellegaard K.M."/>
        </authorList>
    </citation>
    <scope>NUCLEOTIDE SEQUENCE [LARGE SCALE GENOMIC DNA]</scope>
    <source>
        <strain evidence="6 7">ESL0184</strain>
    </source>
</reference>
<dbReference type="Gene3D" id="3.80.10.10">
    <property type="entry name" value="Ribonuclease Inhibitor"/>
    <property type="match status" value="2"/>
</dbReference>
<dbReference type="PANTHER" id="PTHR13318">
    <property type="entry name" value="PARTNER OF PAIRED, ISOFORM B-RELATED"/>
    <property type="match status" value="1"/>
</dbReference>
<evidence type="ECO:0000256" key="1">
    <source>
        <dbReference type="ARBA" id="ARBA00022737"/>
    </source>
</evidence>
<feature type="compositionally biased region" description="Polar residues" evidence="2">
    <location>
        <begin position="37"/>
        <end position="51"/>
    </location>
</feature>
<proteinExistence type="predicted"/>
<dbReference type="EMBL" id="QGLG01000001">
    <property type="protein sequence ID" value="PXY86263.1"/>
    <property type="molecule type" value="Genomic_DNA"/>
</dbReference>
<dbReference type="InterPro" id="IPR011889">
    <property type="entry name" value="Liste_lipo_26"/>
</dbReference>
<dbReference type="InterPro" id="IPR005046">
    <property type="entry name" value="DUF285"/>
</dbReference>
<dbReference type="InterPro" id="IPR024968">
    <property type="entry name" value="SlpA_C_lactobacillus"/>
</dbReference>
<keyword evidence="7" id="KW-1185">Reference proteome</keyword>
<evidence type="ECO:0000313" key="7">
    <source>
        <dbReference type="Proteomes" id="UP000247698"/>
    </source>
</evidence>